<protein>
    <submittedName>
        <fullName evidence="11">G protein-coupled receptor</fullName>
    </submittedName>
</protein>
<dbReference type="InterPro" id="IPR017452">
    <property type="entry name" value="GPCR_Rhodpsn_7TM"/>
</dbReference>
<evidence type="ECO:0000313" key="12">
    <source>
        <dbReference type="Proteomes" id="UP000005239"/>
    </source>
</evidence>
<dbReference type="Pfam" id="PF00001">
    <property type="entry name" value="7tm_1"/>
    <property type="match status" value="1"/>
</dbReference>
<feature type="transmembrane region" description="Helical" evidence="10">
    <location>
        <begin position="106"/>
        <end position="133"/>
    </location>
</feature>
<keyword evidence="7" id="KW-0675">Receptor</keyword>
<evidence type="ECO:0000256" key="10">
    <source>
        <dbReference type="SAM" id="Phobius"/>
    </source>
</evidence>
<organism evidence="11 12">
    <name type="scientific">Pristionchus pacificus</name>
    <name type="common">Parasitic nematode worm</name>
    <dbReference type="NCBI Taxonomy" id="54126"/>
    <lineage>
        <taxon>Eukaryota</taxon>
        <taxon>Metazoa</taxon>
        <taxon>Ecdysozoa</taxon>
        <taxon>Nematoda</taxon>
        <taxon>Chromadorea</taxon>
        <taxon>Rhabditida</taxon>
        <taxon>Rhabditina</taxon>
        <taxon>Diplogasteromorpha</taxon>
        <taxon>Diplogasteroidea</taxon>
        <taxon>Neodiplogasteridae</taxon>
        <taxon>Pristionchus</taxon>
    </lineage>
</organism>
<dbReference type="GO" id="GO:0043005">
    <property type="term" value="C:neuron projection"/>
    <property type="evidence" value="ECO:0000318"/>
    <property type="project" value="GO_Central"/>
</dbReference>
<evidence type="ECO:0000256" key="8">
    <source>
        <dbReference type="ARBA" id="ARBA00023224"/>
    </source>
</evidence>
<feature type="transmembrane region" description="Helical" evidence="10">
    <location>
        <begin position="154"/>
        <end position="176"/>
    </location>
</feature>
<dbReference type="InterPro" id="IPR019428">
    <property type="entry name" value="7TM_GPCR_serpentine_rcpt_Str"/>
</dbReference>
<keyword evidence="8" id="KW-0807">Transducer</keyword>
<reference evidence="11" key="2">
    <citation type="submission" date="2022-06" db="UniProtKB">
        <authorList>
            <consortium name="EnsemblMetazoa"/>
        </authorList>
    </citation>
    <scope>IDENTIFICATION</scope>
    <source>
        <strain evidence="11">PS312</strain>
    </source>
</reference>
<dbReference type="PROSITE" id="PS50262">
    <property type="entry name" value="G_PROTEIN_RECEP_F1_2"/>
    <property type="match status" value="1"/>
</dbReference>
<proteinExistence type="predicted"/>
<keyword evidence="2" id="KW-1003">Cell membrane</keyword>
<name>A0A2A6C5M8_PRIPA</name>
<evidence type="ECO:0000256" key="2">
    <source>
        <dbReference type="ARBA" id="ARBA00022475"/>
    </source>
</evidence>
<evidence type="ECO:0000256" key="9">
    <source>
        <dbReference type="SAM" id="MobiDB-lite"/>
    </source>
</evidence>
<evidence type="ECO:0000256" key="4">
    <source>
        <dbReference type="ARBA" id="ARBA00022989"/>
    </source>
</evidence>
<dbReference type="Pfam" id="PF10326">
    <property type="entry name" value="7TM_GPCR_Str"/>
    <property type="match status" value="1"/>
</dbReference>
<feature type="region of interest" description="Disordered" evidence="9">
    <location>
        <begin position="246"/>
        <end position="267"/>
    </location>
</feature>
<feature type="transmembrane region" description="Helical" evidence="10">
    <location>
        <begin position="653"/>
        <end position="678"/>
    </location>
</feature>
<dbReference type="PRINTS" id="PR00237">
    <property type="entry name" value="GPCRRHODOPSN"/>
</dbReference>
<evidence type="ECO:0000256" key="5">
    <source>
        <dbReference type="ARBA" id="ARBA00023040"/>
    </source>
</evidence>
<reference evidence="12" key="1">
    <citation type="journal article" date="2008" name="Nat. Genet.">
        <title>The Pristionchus pacificus genome provides a unique perspective on nematode lifestyle and parasitism.</title>
        <authorList>
            <person name="Dieterich C."/>
            <person name="Clifton S.W."/>
            <person name="Schuster L.N."/>
            <person name="Chinwalla A."/>
            <person name="Delehaunty K."/>
            <person name="Dinkelacker I."/>
            <person name="Fulton L."/>
            <person name="Fulton R."/>
            <person name="Godfrey J."/>
            <person name="Minx P."/>
            <person name="Mitreva M."/>
            <person name="Roeseler W."/>
            <person name="Tian H."/>
            <person name="Witte H."/>
            <person name="Yang S.P."/>
            <person name="Wilson R.K."/>
            <person name="Sommer R.J."/>
        </authorList>
    </citation>
    <scope>NUCLEOTIDE SEQUENCE [LARGE SCALE GENOMIC DNA]</scope>
    <source>
        <strain evidence="12">PS312</strain>
    </source>
</reference>
<dbReference type="PANTHER" id="PTHR24229">
    <property type="entry name" value="NEUROPEPTIDES RECEPTOR"/>
    <property type="match status" value="1"/>
</dbReference>
<dbReference type="SUPFAM" id="SSF81321">
    <property type="entry name" value="Family A G protein-coupled receptor-like"/>
    <property type="match status" value="2"/>
</dbReference>
<accession>A0A2A6C5M8</accession>
<feature type="transmembrane region" description="Helical" evidence="10">
    <location>
        <begin position="45"/>
        <end position="69"/>
    </location>
</feature>
<dbReference type="GO" id="GO:0005886">
    <property type="term" value="C:plasma membrane"/>
    <property type="evidence" value="ECO:0000318"/>
    <property type="project" value="GO_Central"/>
</dbReference>
<keyword evidence="5" id="KW-0297">G-protein coupled receptor</keyword>
<feature type="transmembrane region" description="Helical" evidence="10">
    <location>
        <begin position="585"/>
        <end position="604"/>
    </location>
</feature>
<dbReference type="GO" id="GO:0042277">
    <property type="term" value="F:peptide binding"/>
    <property type="evidence" value="ECO:0000318"/>
    <property type="project" value="GO_Central"/>
</dbReference>
<keyword evidence="4 10" id="KW-1133">Transmembrane helix</keyword>
<evidence type="ECO:0000256" key="7">
    <source>
        <dbReference type="ARBA" id="ARBA00023170"/>
    </source>
</evidence>
<feature type="transmembrane region" description="Helical" evidence="10">
    <location>
        <begin position="210"/>
        <end position="233"/>
    </location>
</feature>
<evidence type="ECO:0000313" key="11">
    <source>
        <dbReference type="EnsemblMetazoa" id="PPA34785.1"/>
    </source>
</evidence>
<dbReference type="GO" id="GO:0004930">
    <property type="term" value="F:G protein-coupled receptor activity"/>
    <property type="evidence" value="ECO:0000318"/>
    <property type="project" value="GO_Central"/>
</dbReference>
<feature type="transmembrane region" description="Helical" evidence="10">
    <location>
        <begin position="495"/>
        <end position="513"/>
    </location>
</feature>
<keyword evidence="6 10" id="KW-0472">Membrane</keyword>
<feature type="transmembrane region" description="Helical" evidence="10">
    <location>
        <begin position="699"/>
        <end position="724"/>
    </location>
</feature>
<feature type="compositionally biased region" description="Polar residues" evidence="9">
    <location>
        <begin position="246"/>
        <end position="255"/>
    </location>
</feature>
<sequence>LLASEDFFGVSFDGLDFDPSLLPENFSDYLLYNITGEEELGTLEYLYVLPVIITIGVVGNAVSLITIFLSRLRTIPANQYLIVMTTADTIFLLGVAMIMFKVDYVSFFSCVMVEYVLMCSSYISAWATAALTVERYIAIVHPLLAVRLSSNSRVRWFFCWVPVPLVLHLLQFHFLVPGNIPASAGNATTASGHMDRACVPREDGLFFVELVDSLLCYVIPCAIVVVLNILVAYQMAMSRSYFHSESNANNRSSAKSVCRDSKRSGGTQSGHLKILWVVPMVFVLLNSPFYIVKLFELFEQTLEPGMAAYSHFRMILHNLSHYLYYLNFSCDVIVYAFSSSHFRKAVYNTFRKLTNAPPKKKPRYTAMTAIELSKIHNDKPDSGIGASSFKRPEFIRAQLNSPRQCNSAPPSSRQSCELAAIAPFGPFPRRRKPYGLVPYLHCKLEYLCPLGIAMPTWNMVDDSLFFFAAVSLLGNALLITLILQAQCRFLGNYRWLLLAFSLGDIVISLYHAYAVPTYLQIEFGCVAFTWAGLHKPPTIGFILNTTYCVLFYEPFVLLTFHFLYRYYMLAKPDLINNHPWMCGMFVIVANVIFSCMIVLSSVILDKNSDEDFFGVDLLLQYGVNTSAVPRPNLIPINFVHLKKFGGGINWNTITAICNSGIAAVITISINIACSIGIMNQLKIVDHKISRQTRQLQGQLFNALLVQFFVPFILCFIPFTLLVALPLTGIRFGEAGNVFANTVSTFPAVDAFLVPNDPNRMGRASVSMLQSPLKKQIMFLGRDDSRSETNTNAPSNNSFEMT</sequence>
<dbReference type="EnsemblMetazoa" id="PPA34785.1">
    <property type="protein sequence ID" value="PPA34785.1"/>
    <property type="gene ID" value="WBGene00273154"/>
</dbReference>
<feature type="transmembrane region" description="Helical" evidence="10">
    <location>
        <begin position="272"/>
        <end position="292"/>
    </location>
</feature>
<dbReference type="Gene3D" id="1.20.1070.10">
    <property type="entry name" value="Rhodopsin 7-helix transmembrane proteins"/>
    <property type="match status" value="1"/>
</dbReference>
<dbReference type="InterPro" id="IPR000276">
    <property type="entry name" value="GPCR_Rhodpsn"/>
</dbReference>
<feature type="transmembrane region" description="Helical" evidence="10">
    <location>
        <begin position="463"/>
        <end position="483"/>
    </location>
</feature>
<dbReference type="Proteomes" id="UP000005239">
    <property type="component" value="Unassembled WGS sequence"/>
</dbReference>
<dbReference type="PANTHER" id="PTHR24229:SF100">
    <property type="entry name" value="G-PROTEIN COUPLED RECEPTORS FAMILY 1 PROFILE DOMAIN-CONTAINING PROTEIN"/>
    <property type="match status" value="1"/>
</dbReference>
<dbReference type="AlphaFoldDB" id="A0A2A6C5M8"/>
<gene>
    <name evidence="11" type="primary">WBGene00273154</name>
</gene>
<evidence type="ECO:0000256" key="1">
    <source>
        <dbReference type="ARBA" id="ARBA00004651"/>
    </source>
</evidence>
<evidence type="ECO:0000256" key="6">
    <source>
        <dbReference type="ARBA" id="ARBA00023136"/>
    </source>
</evidence>
<accession>A0A8R1UQU2</accession>
<evidence type="ECO:0000256" key="3">
    <source>
        <dbReference type="ARBA" id="ARBA00022692"/>
    </source>
</evidence>
<keyword evidence="3 10" id="KW-0812">Transmembrane</keyword>
<keyword evidence="12" id="KW-1185">Reference proteome</keyword>
<feature type="transmembrane region" description="Helical" evidence="10">
    <location>
        <begin position="81"/>
        <end position="100"/>
    </location>
</feature>
<comment type="subcellular location">
    <subcellularLocation>
        <location evidence="1">Cell membrane</location>
        <topology evidence="1">Multi-pass membrane protein</topology>
    </subcellularLocation>
</comment>
<feature type="transmembrane region" description="Helical" evidence="10">
    <location>
        <begin position="539"/>
        <end position="564"/>
    </location>
</feature>